<comment type="caution">
    <text evidence="1">The sequence shown here is derived from an EMBL/GenBank/DDBJ whole genome shotgun (WGS) entry which is preliminary data.</text>
</comment>
<evidence type="ECO:0000313" key="2">
    <source>
        <dbReference type="Proteomes" id="UP000294656"/>
    </source>
</evidence>
<evidence type="ECO:0000313" key="1">
    <source>
        <dbReference type="EMBL" id="TDO99777.1"/>
    </source>
</evidence>
<keyword evidence="2" id="KW-1185">Reference proteome</keyword>
<accession>A0A4R6MDI7</accession>
<sequence>MDSQEKYEALLARWGFEDRSLETQKRRQKQKEQLANVASLFKGFIKSALHMTVKPSSLQTTH</sequence>
<protein>
    <submittedName>
        <fullName evidence="1">Uncharacterized protein</fullName>
    </submittedName>
</protein>
<dbReference type="Proteomes" id="UP000294656">
    <property type="component" value="Unassembled WGS sequence"/>
</dbReference>
<dbReference type="OrthoDB" id="6107593at2"/>
<dbReference type="EMBL" id="SNXC01000009">
    <property type="protein sequence ID" value="TDO99777.1"/>
    <property type="molecule type" value="Genomic_DNA"/>
</dbReference>
<proteinExistence type="predicted"/>
<gene>
    <name evidence="1" type="ORF">DFP79_0780</name>
</gene>
<organism evidence="1 2">
    <name type="scientific">Marinomonas balearica</name>
    <dbReference type="NCBI Taxonomy" id="491947"/>
    <lineage>
        <taxon>Bacteria</taxon>
        <taxon>Pseudomonadati</taxon>
        <taxon>Pseudomonadota</taxon>
        <taxon>Gammaproteobacteria</taxon>
        <taxon>Oceanospirillales</taxon>
        <taxon>Oceanospirillaceae</taxon>
        <taxon>Marinomonas</taxon>
    </lineage>
</organism>
<dbReference type="RefSeq" id="WP_133502608.1">
    <property type="nucleotide sequence ID" value="NZ_SNXC01000009.1"/>
</dbReference>
<dbReference type="AlphaFoldDB" id="A0A4R6MDI7"/>
<name>A0A4R6MDI7_9GAMM</name>
<reference evidence="1 2" key="1">
    <citation type="submission" date="2019-03" db="EMBL/GenBank/DDBJ databases">
        <title>Genomic Encyclopedia of Type Strains, Phase III (KMG-III): the genomes of soil and plant-associated and newly described type strains.</title>
        <authorList>
            <person name="Whitman W."/>
        </authorList>
    </citation>
    <scope>NUCLEOTIDE SEQUENCE [LARGE SCALE GENOMIC DNA]</scope>
    <source>
        <strain evidence="1 2">CECT 7378</strain>
    </source>
</reference>